<reference evidence="3 4" key="1">
    <citation type="submission" date="2019-12" db="EMBL/GenBank/DDBJ databases">
        <authorList>
            <person name="Floudas D."/>
            <person name="Bentzer J."/>
            <person name="Ahren D."/>
            <person name="Johansson T."/>
            <person name="Persson P."/>
            <person name="Tunlid A."/>
        </authorList>
    </citation>
    <scope>NUCLEOTIDE SEQUENCE [LARGE SCALE GENOMIC DNA]</scope>
    <source>
        <strain evidence="3 4">CBS 102.39</strain>
    </source>
</reference>
<evidence type="ECO:0000313" key="3">
    <source>
        <dbReference type="EMBL" id="KAF4622518.1"/>
    </source>
</evidence>
<proteinExistence type="predicted"/>
<protein>
    <recommendedName>
        <fullName evidence="2">F-box domain-containing protein</fullName>
    </recommendedName>
</protein>
<dbReference type="Proteomes" id="UP000521872">
    <property type="component" value="Unassembled WGS sequence"/>
</dbReference>
<dbReference type="EMBL" id="JAACJL010000002">
    <property type="protein sequence ID" value="KAF4622518.1"/>
    <property type="molecule type" value="Genomic_DNA"/>
</dbReference>
<keyword evidence="4" id="KW-1185">Reference proteome</keyword>
<dbReference type="InterPro" id="IPR036047">
    <property type="entry name" value="F-box-like_dom_sf"/>
</dbReference>
<dbReference type="Pfam" id="PF12937">
    <property type="entry name" value="F-box-like"/>
    <property type="match status" value="1"/>
</dbReference>
<sequence>MVCSDCKGHEHCIDAVSPLKYQSAGKCSFTSGTCEPCQELQKLKVDIRQTCERLKKLLARHRELRTEFNHRHSPTIRDLPVEVLSRIFQAYLPDDLASLPRSSNDKSRDRLLKIALPLRLGAVCRYWRQAAWSTPSLWTRIYVNLINKKEPYLWSQRQLLQKWVQRSGSLPVDVYVSDGGIRYSTADIGTPGMSCLRVLARCADRWKSNVEVHLRRTWVKYLFSQVSKVTRTLELQKFVLTREDVSESEESLRSWPQCIIKPQQLDFVGSWPGISNNLDWSALTHVRSTSWTVKECLEVLRRAPHLVSCQFMYTKEDVGTTTSGSNRVRHINLRLLSLTPYTSESSRILRFLTAPHLQTLCCDYYDKRELAHSRTLLAEFFSRSRFPLTRLELCTDMSVSLISLLDMVPLLKSLKINAKPHHQETIDPFLQRLSVTREIFSDYNNANLARKSTTFLPCLEYLMINLPSEANGFFPWIYVPRIFGPPSDLGKPGRRPLKSLIVELQFPKEDIDVPGRGDIPRLIALRDAGAVIHFNIKGNDNKITTLQWEHYL</sequence>
<dbReference type="SUPFAM" id="SSF81383">
    <property type="entry name" value="F-box domain"/>
    <property type="match status" value="1"/>
</dbReference>
<gene>
    <name evidence="3" type="ORF">D9613_009355</name>
</gene>
<evidence type="ECO:0000256" key="1">
    <source>
        <dbReference type="SAM" id="Coils"/>
    </source>
</evidence>
<name>A0A8H4R500_9AGAR</name>
<organism evidence="3 4">
    <name type="scientific">Agrocybe pediades</name>
    <dbReference type="NCBI Taxonomy" id="84607"/>
    <lineage>
        <taxon>Eukaryota</taxon>
        <taxon>Fungi</taxon>
        <taxon>Dikarya</taxon>
        <taxon>Basidiomycota</taxon>
        <taxon>Agaricomycotina</taxon>
        <taxon>Agaricomycetes</taxon>
        <taxon>Agaricomycetidae</taxon>
        <taxon>Agaricales</taxon>
        <taxon>Agaricineae</taxon>
        <taxon>Strophariaceae</taxon>
        <taxon>Agrocybe</taxon>
    </lineage>
</organism>
<feature type="coiled-coil region" evidence="1">
    <location>
        <begin position="37"/>
        <end position="67"/>
    </location>
</feature>
<evidence type="ECO:0000313" key="4">
    <source>
        <dbReference type="Proteomes" id="UP000521872"/>
    </source>
</evidence>
<feature type="domain" description="F-box" evidence="2">
    <location>
        <begin position="118"/>
        <end position="143"/>
    </location>
</feature>
<dbReference type="AlphaFoldDB" id="A0A8H4R500"/>
<evidence type="ECO:0000259" key="2">
    <source>
        <dbReference type="Pfam" id="PF12937"/>
    </source>
</evidence>
<accession>A0A8H4R500</accession>
<dbReference type="Gene3D" id="1.20.1280.50">
    <property type="match status" value="1"/>
</dbReference>
<comment type="caution">
    <text evidence="3">The sequence shown here is derived from an EMBL/GenBank/DDBJ whole genome shotgun (WGS) entry which is preliminary data.</text>
</comment>
<keyword evidence="1" id="KW-0175">Coiled coil</keyword>
<dbReference type="InterPro" id="IPR001810">
    <property type="entry name" value="F-box_dom"/>
</dbReference>